<dbReference type="AlphaFoldDB" id="A0A183KA32"/>
<dbReference type="Proteomes" id="UP000279833">
    <property type="component" value="Unassembled WGS sequence"/>
</dbReference>
<reference evidence="4" key="1">
    <citation type="submission" date="2016-06" db="UniProtKB">
        <authorList>
            <consortium name="WormBaseParasite"/>
        </authorList>
    </citation>
    <scope>IDENTIFICATION</scope>
</reference>
<keyword evidence="1" id="KW-0472">Membrane</keyword>
<protein>
    <submittedName>
        <fullName evidence="4">Transmembrane protein</fullName>
    </submittedName>
</protein>
<evidence type="ECO:0000313" key="4">
    <source>
        <dbReference type="WBParaSite" id="SCUD_0001186501-mRNA-1"/>
    </source>
</evidence>
<keyword evidence="1" id="KW-1133">Transmembrane helix</keyword>
<feature type="transmembrane region" description="Helical" evidence="1">
    <location>
        <begin position="15"/>
        <end position="34"/>
    </location>
</feature>
<dbReference type="WBParaSite" id="SCUD_0001186501-mRNA-1">
    <property type="protein sequence ID" value="SCUD_0001186501-mRNA-1"/>
    <property type="gene ID" value="SCUD_0001186501"/>
</dbReference>
<proteinExistence type="predicted"/>
<dbReference type="EMBL" id="UZAK01034700">
    <property type="protein sequence ID" value="VDP46373.1"/>
    <property type="molecule type" value="Genomic_DNA"/>
</dbReference>
<accession>A0A183KA32</accession>
<evidence type="ECO:0000313" key="3">
    <source>
        <dbReference type="Proteomes" id="UP000279833"/>
    </source>
</evidence>
<evidence type="ECO:0000256" key="1">
    <source>
        <dbReference type="SAM" id="Phobius"/>
    </source>
</evidence>
<evidence type="ECO:0000313" key="2">
    <source>
        <dbReference type="EMBL" id="VDP46373.1"/>
    </source>
</evidence>
<keyword evidence="3" id="KW-1185">Reference proteome</keyword>
<reference evidence="2 3" key="2">
    <citation type="submission" date="2018-11" db="EMBL/GenBank/DDBJ databases">
        <authorList>
            <consortium name="Pathogen Informatics"/>
        </authorList>
    </citation>
    <scope>NUCLEOTIDE SEQUENCE [LARGE SCALE GENOMIC DNA]</scope>
    <source>
        <strain evidence="2">Dakar</strain>
        <strain evidence="3">Dakar, Senegal</strain>
    </source>
</reference>
<gene>
    <name evidence="2" type="ORF">SCUD_LOCUS11865</name>
</gene>
<organism evidence="4">
    <name type="scientific">Schistosoma curassoni</name>
    <dbReference type="NCBI Taxonomy" id="6186"/>
    <lineage>
        <taxon>Eukaryota</taxon>
        <taxon>Metazoa</taxon>
        <taxon>Spiralia</taxon>
        <taxon>Lophotrochozoa</taxon>
        <taxon>Platyhelminthes</taxon>
        <taxon>Trematoda</taxon>
        <taxon>Digenea</taxon>
        <taxon>Strigeidida</taxon>
        <taxon>Schistosomatoidea</taxon>
        <taxon>Schistosomatidae</taxon>
        <taxon>Schistosoma</taxon>
    </lineage>
</organism>
<keyword evidence="1" id="KW-0812">Transmembrane</keyword>
<sequence>MLWICLDILGSICSFYWSISFGLIQICFGNRFFGTRNTMETRRKRPKENDEMDGKISKAVCGMSDDDDDVDDVL</sequence>
<name>A0A183KA32_9TREM</name>